<dbReference type="RefSeq" id="WP_308936531.1">
    <property type="nucleotide sequence ID" value="NZ_BAAAYP010000042.1"/>
</dbReference>
<dbReference type="InterPro" id="IPR001123">
    <property type="entry name" value="LeuE-type"/>
</dbReference>
<accession>A0ABQ0YN23</accession>
<feature type="transmembrane region" description="Helical" evidence="6">
    <location>
        <begin position="148"/>
        <end position="167"/>
    </location>
</feature>
<evidence type="ECO:0000256" key="4">
    <source>
        <dbReference type="ARBA" id="ARBA00022989"/>
    </source>
</evidence>
<feature type="transmembrane region" description="Helical" evidence="6">
    <location>
        <begin position="187"/>
        <end position="205"/>
    </location>
</feature>
<evidence type="ECO:0000256" key="3">
    <source>
        <dbReference type="ARBA" id="ARBA00022692"/>
    </source>
</evidence>
<dbReference type="Proteomes" id="UP000325466">
    <property type="component" value="Unassembled WGS sequence"/>
</dbReference>
<protein>
    <submittedName>
        <fullName evidence="7">Transporter, LysE family</fullName>
    </submittedName>
</protein>
<dbReference type="EMBL" id="BLAH01000086">
    <property type="protein sequence ID" value="GES37861.1"/>
    <property type="molecule type" value="Genomic_DNA"/>
</dbReference>
<keyword evidence="8" id="KW-1185">Reference proteome</keyword>
<dbReference type="Pfam" id="PF01810">
    <property type="entry name" value="LysE"/>
    <property type="match status" value="1"/>
</dbReference>
<feature type="transmembrane region" description="Helical" evidence="6">
    <location>
        <begin position="49"/>
        <end position="67"/>
    </location>
</feature>
<evidence type="ECO:0000313" key="8">
    <source>
        <dbReference type="Proteomes" id="UP000325466"/>
    </source>
</evidence>
<sequence>MSEVMAVGTVAAFWAVSFLFVLTPGADWAYAIAAGLRHRTVVPAVGGMLSGHLAMTAVVATGVAALVARSPLVLTALTAVGAAYLVWLGIAMLVKPSALPQAGAEQAPESWVRQAVKGMGTSGLNPKVLLLFLALLPQFTDTDARWPLAVQIVLLGVVHTVSCAVVYTGVGTGARVVLRTRPAAARVVTWISGAAMIGIGAVLLIQRVVG</sequence>
<keyword evidence="4 6" id="KW-1133">Transmembrane helix</keyword>
<keyword evidence="5 6" id="KW-0472">Membrane</keyword>
<feature type="transmembrane region" description="Helical" evidence="6">
    <location>
        <begin position="74"/>
        <end position="94"/>
    </location>
</feature>
<organism evidence="7 8">
    <name type="scientific">Rhodococcus aetherivorans</name>
    <dbReference type="NCBI Taxonomy" id="191292"/>
    <lineage>
        <taxon>Bacteria</taxon>
        <taxon>Bacillati</taxon>
        <taxon>Actinomycetota</taxon>
        <taxon>Actinomycetes</taxon>
        <taxon>Mycobacteriales</taxon>
        <taxon>Nocardiaceae</taxon>
        <taxon>Rhodococcus</taxon>
    </lineage>
</organism>
<reference evidence="7 8" key="1">
    <citation type="journal article" date="2018" name="Biodegradation">
        <title>1,4-Dioxane degradation characteristics of Rhodococcus aetherivorans JCM 14343.</title>
        <authorList>
            <person name="Inoue D."/>
            <person name="Tsunoda T."/>
            <person name="Yamamoto N."/>
            <person name="Ike M."/>
            <person name="Sei K."/>
        </authorList>
    </citation>
    <scope>NUCLEOTIDE SEQUENCE [LARGE SCALE GENOMIC DNA]</scope>
    <source>
        <strain evidence="7 8">JCM 14343</strain>
    </source>
</reference>
<evidence type="ECO:0000256" key="6">
    <source>
        <dbReference type="SAM" id="Phobius"/>
    </source>
</evidence>
<comment type="caution">
    <text evidence="7">The sequence shown here is derived from an EMBL/GenBank/DDBJ whole genome shotgun (WGS) entry which is preliminary data.</text>
</comment>
<dbReference type="GeneID" id="83623600"/>
<dbReference type="PANTHER" id="PTHR30086:SF20">
    <property type="entry name" value="ARGININE EXPORTER PROTEIN ARGO-RELATED"/>
    <property type="match status" value="1"/>
</dbReference>
<comment type="subcellular location">
    <subcellularLocation>
        <location evidence="1">Cell membrane</location>
        <topology evidence="1">Multi-pass membrane protein</topology>
    </subcellularLocation>
</comment>
<evidence type="ECO:0000256" key="5">
    <source>
        <dbReference type="ARBA" id="ARBA00023136"/>
    </source>
</evidence>
<proteinExistence type="predicted"/>
<keyword evidence="2" id="KW-1003">Cell membrane</keyword>
<gene>
    <name evidence="7" type="ORF">RAJCM14343_3120</name>
</gene>
<evidence type="ECO:0000313" key="7">
    <source>
        <dbReference type="EMBL" id="GES37861.1"/>
    </source>
</evidence>
<name>A0ABQ0YN23_9NOCA</name>
<keyword evidence="3 6" id="KW-0812">Transmembrane</keyword>
<feature type="transmembrane region" description="Helical" evidence="6">
    <location>
        <begin position="114"/>
        <end position="136"/>
    </location>
</feature>
<dbReference type="PANTHER" id="PTHR30086">
    <property type="entry name" value="ARGININE EXPORTER PROTEIN ARGO"/>
    <property type="match status" value="1"/>
</dbReference>
<evidence type="ECO:0000256" key="2">
    <source>
        <dbReference type="ARBA" id="ARBA00022475"/>
    </source>
</evidence>
<evidence type="ECO:0000256" key="1">
    <source>
        <dbReference type="ARBA" id="ARBA00004651"/>
    </source>
</evidence>